<feature type="transmembrane region" description="Helical" evidence="4">
    <location>
        <begin position="53"/>
        <end position="70"/>
    </location>
</feature>
<keyword evidence="7" id="KW-1185">Reference proteome</keyword>
<keyword evidence="3 4" id="KW-0472">Membrane</keyword>
<dbReference type="InterPro" id="IPR036259">
    <property type="entry name" value="MFS_trans_sf"/>
</dbReference>
<dbReference type="PROSITE" id="PS50850">
    <property type="entry name" value="MFS"/>
    <property type="match status" value="1"/>
</dbReference>
<feature type="transmembrane region" description="Helical" evidence="4">
    <location>
        <begin position="344"/>
        <end position="366"/>
    </location>
</feature>
<evidence type="ECO:0000256" key="1">
    <source>
        <dbReference type="ARBA" id="ARBA00022692"/>
    </source>
</evidence>
<accession>A0A017TB93</accession>
<organism evidence="6 7">
    <name type="scientific">Chondromyces apiculatus DSM 436</name>
    <dbReference type="NCBI Taxonomy" id="1192034"/>
    <lineage>
        <taxon>Bacteria</taxon>
        <taxon>Pseudomonadati</taxon>
        <taxon>Myxococcota</taxon>
        <taxon>Polyangia</taxon>
        <taxon>Polyangiales</taxon>
        <taxon>Polyangiaceae</taxon>
        <taxon>Chondromyces</taxon>
    </lineage>
</organism>
<protein>
    <submittedName>
        <fullName evidence="6">Major facilitator family transporter</fullName>
    </submittedName>
</protein>
<dbReference type="CDD" id="cd17324">
    <property type="entry name" value="MFS_NepI_like"/>
    <property type="match status" value="1"/>
</dbReference>
<feature type="transmembrane region" description="Helical" evidence="4">
    <location>
        <begin position="304"/>
        <end position="323"/>
    </location>
</feature>
<evidence type="ECO:0000313" key="6">
    <source>
        <dbReference type="EMBL" id="EYF06187.1"/>
    </source>
</evidence>
<dbReference type="OrthoDB" id="9815356at2"/>
<dbReference type="AlphaFoldDB" id="A0A017TB93"/>
<name>A0A017TB93_9BACT</name>
<dbReference type="STRING" id="1192034.CAP_2065"/>
<evidence type="ECO:0000256" key="4">
    <source>
        <dbReference type="SAM" id="Phobius"/>
    </source>
</evidence>
<dbReference type="SUPFAM" id="SSF103473">
    <property type="entry name" value="MFS general substrate transporter"/>
    <property type="match status" value="1"/>
</dbReference>
<feature type="transmembrane region" description="Helical" evidence="4">
    <location>
        <begin position="82"/>
        <end position="100"/>
    </location>
</feature>
<dbReference type="eggNOG" id="COG2814">
    <property type="taxonomic scope" value="Bacteria"/>
</dbReference>
<feature type="domain" description="Major facilitator superfamily (MFS) profile" evidence="5">
    <location>
        <begin position="14"/>
        <end position="395"/>
    </location>
</feature>
<proteinExistence type="predicted"/>
<feature type="transmembrane region" description="Helical" evidence="4">
    <location>
        <begin position="164"/>
        <end position="185"/>
    </location>
</feature>
<dbReference type="InterPro" id="IPR020846">
    <property type="entry name" value="MFS_dom"/>
</dbReference>
<dbReference type="GO" id="GO:0022857">
    <property type="term" value="F:transmembrane transporter activity"/>
    <property type="evidence" value="ECO:0007669"/>
    <property type="project" value="InterPro"/>
</dbReference>
<evidence type="ECO:0000256" key="3">
    <source>
        <dbReference type="ARBA" id="ARBA00023136"/>
    </source>
</evidence>
<dbReference type="Proteomes" id="UP000019678">
    <property type="component" value="Unassembled WGS sequence"/>
</dbReference>
<gene>
    <name evidence="6" type="ORF">CAP_2065</name>
</gene>
<dbReference type="PANTHER" id="PTHR42910">
    <property type="entry name" value="TRANSPORTER SCO4007-RELATED"/>
    <property type="match status" value="1"/>
</dbReference>
<evidence type="ECO:0000259" key="5">
    <source>
        <dbReference type="PROSITE" id="PS50850"/>
    </source>
</evidence>
<evidence type="ECO:0000313" key="7">
    <source>
        <dbReference type="Proteomes" id="UP000019678"/>
    </source>
</evidence>
<dbReference type="RefSeq" id="WP_044240306.1">
    <property type="nucleotide sequence ID" value="NZ_ASRX01000017.1"/>
</dbReference>
<dbReference type="PANTHER" id="PTHR42910:SF1">
    <property type="entry name" value="MAJOR FACILITATOR SUPERFAMILY (MFS) PROFILE DOMAIN-CONTAINING PROTEIN"/>
    <property type="match status" value="1"/>
</dbReference>
<evidence type="ECO:0000256" key="2">
    <source>
        <dbReference type="ARBA" id="ARBA00022989"/>
    </source>
</evidence>
<dbReference type="InterPro" id="IPR011701">
    <property type="entry name" value="MFS"/>
</dbReference>
<dbReference type="Pfam" id="PF07690">
    <property type="entry name" value="MFS_1"/>
    <property type="match status" value="1"/>
</dbReference>
<dbReference type="EMBL" id="ASRX01000017">
    <property type="protein sequence ID" value="EYF06187.1"/>
    <property type="molecule type" value="Genomic_DNA"/>
</dbReference>
<feature type="transmembrane region" description="Helical" evidence="4">
    <location>
        <begin position="372"/>
        <end position="390"/>
    </location>
</feature>
<feature type="transmembrane region" description="Helical" evidence="4">
    <location>
        <begin position="221"/>
        <end position="242"/>
    </location>
</feature>
<comment type="caution">
    <text evidence="6">The sequence shown here is derived from an EMBL/GenBank/DDBJ whole genome shotgun (WGS) entry which is preliminary data.</text>
</comment>
<dbReference type="Gene3D" id="1.20.1250.20">
    <property type="entry name" value="MFS general substrate transporter like domains"/>
    <property type="match status" value="1"/>
</dbReference>
<keyword evidence="1 4" id="KW-0812">Transmembrane</keyword>
<sequence length="404" mass="41809">MSEQPAPPPESLSPALTTLFATACGAIVANIYYAQPLVGLIGPDIGLGKELSSLVVTLTQLGYGAGLLLLVPLGDMVQNRPLIRWMLAAVVLSLVLSAVAPHAAVFLVAALLTGVSSCVVQMLLPLAAHMAPDATRGRVVGNVMGGLLLGILLARPVSGIIADAFGWRAVFWMSAALMAVFWVVLPQLLPDRKPAVGAGYRAMLSSLWPLLRDTPVLRRRAAYQAGCFAAFSLFWTAVPLELAGPRFHFSQRQIALFALAGAAGAAAAPLAGRLADRGMTKPATGLALGLAAASFFVMRNGFGLSAIGMVVAVIALDFAVQTNQVLGQRAIYALGAEVRNRLTGIYMALLFLGGATGSALASVLMARGGWDAVTLAGTAFPLAALLLFGATEGMKPSAPRDVAV</sequence>
<feature type="transmembrane region" description="Helical" evidence="4">
    <location>
        <begin position="254"/>
        <end position="275"/>
    </location>
</feature>
<keyword evidence="2 4" id="KW-1133">Transmembrane helix</keyword>
<feature type="transmembrane region" description="Helical" evidence="4">
    <location>
        <begin position="106"/>
        <end position="127"/>
    </location>
</feature>
<reference evidence="6 7" key="1">
    <citation type="submission" date="2013-05" db="EMBL/GenBank/DDBJ databases">
        <title>Genome assembly of Chondromyces apiculatus DSM 436.</title>
        <authorList>
            <person name="Sharma G."/>
            <person name="Khatri I."/>
            <person name="Kaur C."/>
            <person name="Mayilraj S."/>
            <person name="Subramanian S."/>
        </authorList>
    </citation>
    <scope>NUCLEOTIDE SEQUENCE [LARGE SCALE GENOMIC DNA]</scope>
    <source>
        <strain evidence="6 7">DSM 436</strain>
    </source>
</reference>
<feature type="transmembrane region" description="Helical" evidence="4">
    <location>
        <begin position="139"/>
        <end position="158"/>
    </location>
</feature>
<feature type="transmembrane region" description="Helical" evidence="4">
    <location>
        <begin position="12"/>
        <end position="33"/>
    </location>
</feature>